<keyword evidence="2" id="KW-0812">Transmembrane</keyword>
<evidence type="ECO:0000313" key="4">
    <source>
        <dbReference type="Proteomes" id="UP000664554"/>
    </source>
</evidence>
<gene>
    <name evidence="3" type="ORF">J3492_09615</name>
</gene>
<dbReference type="PANTHER" id="PTHR34980:SF2">
    <property type="entry name" value="INNER MEMBRANE PROTEIN YHAH-RELATED"/>
    <property type="match status" value="1"/>
</dbReference>
<organism evidence="3 4">
    <name type="scientific">Psychrobacter coccoides</name>
    <dbReference type="NCBI Taxonomy" id="2818440"/>
    <lineage>
        <taxon>Bacteria</taxon>
        <taxon>Pseudomonadati</taxon>
        <taxon>Pseudomonadota</taxon>
        <taxon>Gammaproteobacteria</taxon>
        <taxon>Moraxellales</taxon>
        <taxon>Moraxellaceae</taxon>
        <taxon>Psychrobacter</taxon>
    </lineage>
</organism>
<evidence type="ECO:0000313" key="3">
    <source>
        <dbReference type="EMBL" id="MBO1531465.1"/>
    </source>
</evidence>
<feature type="region of interest" description="Disordered" evidence="1">
    <location>
        <begin position="65"/>
        <end position="96"/>
    </location>
</feature>
<dbReference type="Pfam" id="PF05656">
    <property type="entry name" value="DUF805"/>
    <property type="match status" value="1"/>
</dbReference>
<reference evidence="3 4" key="1">
    <citation type="submission" date="2021-03" db="EMBL/GenBank/DDBJ databases">
        <authorList>
            <person name="Shang D.-D."/>
            <person name="Du Z.-J."/>
            <person name="Chen G.-J."/>
        </authorList>
    </citation>
    <scope>NUCLEOTIDE SEQUENCE [LARGE SCALE GENOMIC DNA]</scope>
    <source>
        <strain evidence="3 4">F1192</strain>
    </source>
</reference>
<dbReference type="InterPro" id="IPR008523">
    <property type="entry name" value="DUF805"/>
</dbReference>
<protein>
    <submittedName>
        <fullName evidence="3">DUF805 domain-containing protein</fullName>
    </submittedName>
</protein>
<name>A0ABS3NR09_9GAMM</name>
<feature type="transmembrane region" description="Helical" evidence="2">
    <location>
        <begin position="170"/>
        <end position="188"/>
    </location>
</feature>
<evidence type="ECO:0000256" key="1">
    <source>
        <dbReference type="SAM" id="MobiDB-lite"/>
    </source>
</evidence>
<keyword evidence="4" id="KW-1185">Reference proteome</keyword>
<proteinExistence type="predicted"/>
<feature type="compositionally biased region" description="Polar residues" evidence="1">
    <location>
        <begin position="76"/>
        <end position="85"/>
    </location>
</feature>
<evidence type="ECO:0000256" key="2">
    <source>
        <dbReference type="SAM" id="Phobius"/>
    </source>
</evidence>
<feature type="transmembrane region" description="Helical" evidence="2">
    <location>
        <begin position="138"/>
        <end position="164"/>
    </location>
</feature>
<keyword evidence="2" id="KW-0472">Membrane</keyword>
<feature type="transmembrane region" description="Helical" evidence="2">
    <location>
        <begin position="200"/>
        <end position="220"/>
    </location>
</feature>
<sequence length="238" mass="26691">MNGKIINFDDYKNTGIVIADDGVQYAFDGKDWIEKYAPKAGDNVDFMFNGTGSINRISYQSSQSQVSTPPSLLKDPQNQSISTTPEIEDYGRPGHSQHDENIGSLYLAESNYGIVDWTKKVFSNYATFTGRARRKEYWLFYLATILLSVVFGFMEGFFGALLGIGTGDEAISPLILALVFFIPTIAVATRRLHDTGRSGWWQLLWFIPIIGWIVLVVFLAQQTSPQSNQWGLPAKRVQ</sequence>
<dbReference type="PANTHER" id="PTHR34980">
    <property type="entry name" value="INNER MEMBRANE PROTEIN-RELATED-RELATED"/>
    <property type="match status" value="1"/>
</dbReference>
<comment type="caution">
    <text evidence="3">The sequence shown here is derived from an EMBL/GenBank/DDBJ whole genome shotgun (WGS) entry which is preliminary data.</text>
</comment>
<dbReference type="EMBL" id="JAGBKM010000017">
    <property type="protein sequence ID" value="MBO1531465.1"/>
    <property type="molecule type" value="Genomic_DNA"/>
</dbReference>
<dbReference type="Proteomes" id="UP000664554">
    <property type="component" value="Unassembled WGS sequence"/>
</dbReference>
<keyword evidence="2" id="KW-1133">Transmembrane helix</keyword>
<dbReference type="RefSeq" id="WP_207991837.1">
    <property type="nucleotide sequence ID" value="NZ_JAGBKM010000017.1"/>
</dbReference>
<accession>A0ABS3NR09</accession>